<reference evidence="2 3" key="2">
    <citation type="submission" date="2024-05" db="EMBL/GenBank/DDBJ databases">
        <authorList>
            <person name="Chen Y."/>
            <person name="Shah S."/>
            <person name="Dougan E. K."/>
            <person name="Thang M."/>
            <person name="Chan C."/>
        </authorList>
    </citation>
    <scope>NUCLEOTIDE SEQUENCE [LARGE SCALE GENOMIC DNA]</scope>
</reference>
<gene>
    <name evidence="1" type="ORF">C1SCF055_LOCUS38578</name>
</gene>
<proteinExistence type="predicted"/>
<dbReference type="AlphaFoldDB" id="A0A9P1DQE7"/>
<name>A0A9P1DQE7_9DINO</name>
<dbReference type="Proteomes" id="UP001152797">
    <property type="component" value="Unassembled WGS sequence"/>
</dbReference>
<comment type="caution">
    <text evidence="1">The sequence shown here is derived from an EMBL/GenBank/DDBJ whole genome shotgun (WGS) entry which is preliminary data.</text>
</comment>
<organism evidence="1">
    <name type="scientific">Cladocopium goreaui</name>
    <dbReference type="NCBI Taxonomy" id="2562237"/>
    <lineage>
        <taxon>Eukaryota</taxon>
        <taxon>Sar</taxon>
        <taxon>Alveolata</taxon>
        <taxon>Dinophyceae</taxon>
        <taxon>Suessiales</taxon>
        <taxon>Symbiodiniaceae</taxon>
        <taxon>Cladocopium</taxon>
    </lineage>
</organism>
<evidence type="ECO:0000313" key="2">
    <source>
        <dbReference type="EMBL" id="CAL4800933.1"/>
    </source>
</evidence>
<sequence length="111" mass="12102">MTLLLQRTKTPGPQLCVCFAVSPKVKVFRSPSGTFCPKARGLSPQHVRASSLCVRCAATLFLPPKNALHVECNSESESKSSSNKSMVFCSMPTPVVHCTVCQLPELRKHSE</sequence>
<protein>
    <submittedName>
        <fullName evidence="1">Uncharacterized protein</fullName>
    </submittedName>
</protein>
<dbReference type="EMBL" id="CAMXCT010005946">
    <property type="protein sequence ID" value="CAI4013621.1"/>
    <property type="molecule type" value="Genomic_DNA"/>
</dbReference>
<reference evidence="1" key="1">
    <citation type="submission" date="2022-10" db="EMBL/GenBank/DDBJ databases">
        <authorList>
            <person name="Chen Y."/>
            <person name="Dougan E. K."/>
            <person name="Chan C."/>
            <person name="Rhodes N."/>
            <person name="Thang M."/>
        </authorList>
    </citation>
    <scope>NUCLEOTIDE SEQUENCE</scope>
</reference>
<keyword evidence="3" id="KW-1185">Reference proteome</keyword>
<evidence type="ECO:0000313" key="3">
    <source>
        <dbReference type="Proteomes" id="UP001152797"/>
    </source>
</evidence>
<dbReference type="EMBL" id="CAMXCT020005946">
    <property type="protein sequence ID" value="CAL1166996.1"/>
    <property type="molecule type" value="Genomic_DNA"/>
</dbReference>
<accession>A0A9P1DQE7</accession>
<dbReference type="EMBL" id="CAMXCT030005946">
    <property type="protein sequence ID" value="CAL4800933.1"/>
    <property type="molecule type" value="Genomic_DNA"/>
</dbReference>
<evidence type="ECO:0000313" key="1">
    <source>
        <dbReference type="EMBL" id="CAI4013621.1"/>
    </source>
</evidence>